<evidence type="ECO:0000313" key="2">
    <source>
        <dbReference type="Proteomes" id="UP000054324"/>
    </source>
</evidence>
<accession>A0A074ZMQ6</accession>
<keyword evidence="2" id="KW-1185">Reference proteome</keyword>
<sequence>MPSIVQSVSDKTMEIQSASLNEKDLSNQMHHFKLQEYQTNSEELLYETCTSDETDNSSILKQSLPSAITELVKS</sequence>
<dbReference type="CTD" id="20319995"/>
<dbReference type="KEGG" id="ovi:T265_05813"/>
<dbReference type="EMBL" id="KL596732">
    <property type="protein sequence ID" value="KER27047.1"/>
    <property type="molecule type" value="Genomic_DNA"/>
</dbReference>
<dbReference type="Proteomes" id="UP000054324">
    <property type="component" value="Unassembled WGS sequence"/>
</dbReference>
<dbReference type="RefSeq" id="XP_009169184.1">
    <property type="nucleotide sequence ID" value="XM_009170920.1"/>
</dbReference>
<reference evidence="1 2" key="1">
    <citation type="submission" date="2013-11" db="EMBL/GenBank/DDBJ databases">
        <title>Opisthorchis viverrini - life in the bile duct.</title>
        <authorList>
            <person name="Young N.D."/>
            <person name="Nagarajan N."/>
            <person name="Lin S.J."/>
            <person name="Korhonen P.K."/>
            <person name="Jex A.R."/>
            <person name="Hall R.S."/>
            <person name="Safavi-Hemami H."/>
            <person name="Kaewkong W."/>
            <person name="Bertrand D."/>
            <person name="Gao S."/>
            <person name="Seet Q."/>
            <person name="Wongkham S."/>
            <person name="Teh B.T."/>
            <person name="Wongkham C."/>
            <person name="Intapan P.M."/>
            <person name="Maleewong W."/>
            <person name="Yang X."/>
            <person name="Hu M."/>
            <person name="Wang Z."/>
            <person name="Hofmann A."/>
            <person name="Sternberg P.W."/>
            <person name="Tan P."/>
            <person name="Wang J."/>
            <person name="Gasser R.B."/>
        </authorList>
    </citation>
    <scope>NUCLEOTIDE SEQUENCE [LARGE SCALE GENOMIC DNA]</scope>
</reference>
<dbReference type="GeneID" id="20319995"/>
<dbReference type="AlphaFoldDB" id="A0A074ZMQ6"/>
<protein>
    <submittedName>
        <fullName evidence="1">Uncharacterized protein</fullName>
    </submittedName>
</protein>
<proteinExistence type="predicted"/>
<gene>
    <name evidence="1" type="ORF">T265_05813</name>
</gene>
<evidence type="ECO:0000313" key="1">
    <source>
        <dbReference type="EMBL" id="KER27047.1"/>
    </source>
</evidence>
<organism evidence="1 2">
    <name type="scientific">Opisthorchis viverrini</name>
    <name type="common">Southeast Asian liver fluke</name>
    <dbReference type="NCBI Taxonomy" id="6198"/>
    <lineage>
        <taxon>Eukaryota</taxon>
        <taxon>Metazoa</taxon>
        <taxon>Spiralia</taxon>
        <taxon>Lophotrochozoa</taxon>
        <taxon>Platyhelminthes</taxon>
        <taxon>Trematoda</taxon>
        <taxon>Digenea</taxon>
        <taxon>Opisthorchiida</taxon>
        <taxon>Opisthorchiata</taxon>
        <taxon>Opisthorchiidae</taxon>
        <taxon>Opisthorchis</taxon>
    </lineage>
</organism>
<name>A0A074ZMQ6_OPIVI</name>